<keyword evidence="9 12" id="KW-0862">Zinc</keyword>
<sequence>MENVVTESAELMITYQKTLRNSISCTGVGVHGGQLVKMTLNPAPADTGIVFRRTDVAPEVADISARYDTVSDLIMCTTVQNEAGIKVATVEHLMAAFSGCGIDNALVELDGPEVPVMDGSSAPFVFLIECADTVEQKSPRRYIKVLKEVEVRDGNAVATLSPGDNMSFAFEIDFDNQRIGKQQCGFTLRPGTFKKELCRARTFGFLSELEKLKEMGLAKGGSLENAIVLSGQDILNEEGLRFDDEFVRHKALDAVGDLYMAGAPIIGQFQGYRSGHALNNSLLKTFLADWDAWCYTLEAPVRSSNVGGAHWPAQKAAAPATA</sequence>
<dbReference type="InterPro" id="IPR015870">
    <property type="entry name" value="UDP-acyl_N-AcGlcN_deAcase_N"/>
</dbReference>
<evidence type="ECO:0000256" key="6">
    <source>
        <dbReference type="ARBA" id="ARBA00022556"/>
    </source>
</evidence>
<evidence type="ECO:0000256" key="10">
    <source>
        <dbReference type="ARBA" id="ARBA00023098"/>
    </source>
</evidence>
<dbReference type="Proteomes" id="UP001161409">
    <property type="component" value="Unassembled WGS sequence"/>
</dbReference>
<evidence type="ECO:0000256" key="11">
    <source>
        <dbReference type="ARBA" id="ARBA00024535"/>
    </source>
</evidence>
<dbReference type="EMBL" id="BSNF01000001">
    <property type="protein sequence ID" value="GLQ06011.1"/>
    <property type="molecule type" value="Genomic_DNA"/>
</dbReference>
<comment type="function">
    <text evidence="2 12">Catalyzes the hydrolysis of UDP-3-O-myristoyl-N-acetylglucosamine to form UDP-3-O-myristoylglucosamine and acetate, the committed step in lipid A biosynthesis.</text>
</comment>
<dbReference type="Gene3D" id="3.30.1700.10">
    <property type="entry name" value="lpxc deacetylase, domain 2"/>
    <property type="match status" value="1"/>
</dbReference>
<comment type="cofactor">
    <cofactor evidence="1 12">
        <name>Zn(2+)</name>
        <dbReference type="ChEBI" id="CHEBI:29105"/>
    </cofactor>
</comment>
<reference evidence="13" key="2">
    <citation type="submission" date="2023-01" db="EMBL/GenBank/DDBJ databases">
        <title>Draft genome sequence of Sneathiella chinensis strain NBRC 103408.</title>
        <authorList>
            <person name="Sun Q."/>
            <person name="Mori K."/>
        </authorList>
    </citation>
    <scope>NUCLEOTIDE SEQUENCE</scope>
    <source>
        <strain evidence="13">NBRC 103408</strain>
    </source>
</reference>
<evidence type="ECO:0000256" key="9">
    <source>
        <dbReference type="ARBA" id="ARBA00022833"/>
    </source>
</evidence>
<evidence type="ECO:0000256" key="4">
    <source>
        <dbReference type="ARBA" id="ARBA00012745"/>
    </source>
</evidence>
<evidence type="ECO:0000256" key="8">
    <source>
        <dbReference type="ARBA" id="ARBA00022801"/>
    </source>
</evidence>
<feature type="binding site" evidence="12">
    <location>
        <position position="92"/>
    </location>
    <ligand>
        <name>Zn(2+)</name>
        <dbReference type="ChEBI" id="CHEBI:29105"/>
    </ligand>
</feature>
<comment type="caution">
    <text evidence="13">The sequence shown here is derived from an EMBL/GenBank/DDBJ whole genome shotgun (WGS) entry which is preliminary data.</text>
</comment>
<organism evidence="13 14">
    <name type="scientific">Sneathiella chinensis</name>
    <dbReference type="NCBI Taxonomy" id="349750"/>
    <lineage>
        <taxon>Bacteria</taxon>
        <taxon>Pseudomonadati</taxon>
        <taxon>Pseudomonadota</taxon>
        <taxon>Alphaproteobacteria</taxon>
        <taxon>Sneathiellales</taxon>
        <taxon>Sneathiellaceae</taxon>
        <taxon>Sneathiella</taxon>
    </lineage>
</organism>
<feature type="binding site" evidence="12">
    <location>
        <position position="253"/>
    </location>
    <ligand>
        <name>Zn(2+)</name>
        <dbReference type="ChEBI" id="CHEBI:29105"/>
    </ligand>
</feature>
<dbReference type="Gene3D" id="3.30.230.20">
    <property type="entry name" value="lpxc deacetylase, domain 1"/>
    <property type="match status" value="1"/>
</dbReference>
<comment type="pathway">
    <text evidence="3 12">Glycolipid biosynthesis; lipid IV(A) biosynthesis; lipid IV(A) from (3R)-3-hydroxytetradecanoyl-[acyl-carrier-protein] and UDP-N-acetyl-alpha-D-glucosamine: step 2/6.</text>
</comment>
<dbReference type="HAMAP" id="MF_00388">
    <property type="entry name" value="LpxC"/>
    <property type="match status" value="1"/>
</dbReference>
<keyword evidence="14" id="KW-1185">Reference proteome</keyword>
<dbReference type="RefSeq" id="WP_169559964.1">
    <property type="nucleotide sequence ID" value="NZ_BSNF01000001.1"/>
</dbReference>
<dbReference type="NCBIfam" id="TIGR00325">
    <property type="entry name" value="lpxC"/>
    <property type="match status" value="1"/>
</dbReference>
<evidence type="ECO:0000256" key="2">
    <source>
        <dbReference type="ARBA" id="ARBA00002923"/>
    </source>
</evidence>
<dbReference type="PANTHER" id="PTHR33694:SF1">
    <property type="entry name" value="UDP-3-O-ACYL-N-ACETYLGLUCOSAMINE DEACETYLASE 1, MITOCHONDRIAL-RELATED"/>
    <property type="match status" value="1"/>
</dbReference>
<proteinExistence type="inferred from homology"/>
<evidence type="ECO:0000256" key="1">
    <source>
        <dbReference type="ARBA" id="ARBA00001947"/>
    </source>
</evidence>
<dbReference type="SUPFAM" id="SSF54211">
    <property type="entry name" value="Ribosomal protein S5 domain 2-like"/>
    <property type="match status" value="2"/>
</dbReference>
<evidence type="ECO:0000256" key="7">
    <source>
        <dbReference type="ARBA" id="ARBA00022723"/>
    </source>
</evidence>
<keyword evidence="7 12" id="KW-0479">Metal-binding</keyword>
<feature type="active site" description="Proton donor" evidence="12">
    <location>
        <position position="276"/>
    </location>
</feature>
<evidence type="ECO:0000313" key="14">
    <source>
        <dbReference type="Proteomes" id="UP001161409"/>
    </source>
</evidence>
<name>A0ABQ5U6A0_9PROT</name>
<dbReference type="PANTHER" id="PTHR33694">
    <property type="entry name" value="UDP-3-O-ACYL-N-ACETYLGLUCOSAMINE DEACETYLASE 1, MITOCHONDRIAL-RELATED"/>
    <property type="match status" value="1"/>
</dbReference>
<keyword evidence="10 12" id="KW-0443">Lipid metabolism</keyword>
<keyword evidence="8 12" id="KW-0378">Hydrolase</keyword>
<evidence type="ECO:0000256" key="5">
    <source>
        <dbReference type="ARBA" id="ARBA00022516"/>
    </source>
</evidence>
<evidence type="ECO:0000256" key="12">
    <source>
        <dbReference type="HAMAP-Rule" id="MF_00388"/>
    </source>
</evidence>
<reference evidence="13" key="1">
    <citation type="journal article" date="2014" name="Int. J. Syst. Evol. Microbiol.">
        <title>Complete genome of a new Firmicutes species belonging to the dominant human colonic microbiota ('Ruminococcus bicirculans') reveals two chromosomes and a selective capacity to utilize plant glucans.</title>
        <authorList>
            <consortium name="NISC Comparative Sequencing Program"/>
            <person name="Wegmann U."/>
            <person name="Louis P."/>
            <person name="Goesmann A."/>
            <person name="Henrissat B."/>
            <person name="Duncan S.H."/>
            <person name="Flint H.J."/>
        </authorList>
    </citation>
    <scope>NUCLEOTIDE SEQUENCE</scope>
    <source>
        <strain evidence="13">NBRC 103408</strain>
    </source>
</reference>
<evidence type="ECO:0000313" key="13">
    <source>
        <dbReference type="EMBL" id="GLQ06011.1"/>
    </source>
</evidence>
<comment type="similarity">
    <text evidence="12">Belongs to the LpxC family.</text>
</comment>
<keyword evidence="5 12" id="KW-0444">Lipid biosynthesis</keyword>
<dbReference type="InterPro" id="IPR020568">
    <property type="entry name" value="Ribosomal_Su5_D2-typ_SF"/>
</dbReference>
<accession>A0ABQ5U6A0</accession>
<evidence type="ECO:0000256" key="3">
    <source>
        <dbReference type="ARBA" id="ARBA00005002"/>
    </source>
</evidence>
<dbReference type="EC" id="3.5.1.108" evidence="4 12"/>
<keyword evidence="6 12" id="KW-0441">Lipid A biosynthesis</keyword>
<comment type="catalytic activity">
    <reaction evidence="11 12">
        <text>a UDP-3-O-[(3R)-3-hydroxyacyl]-N-acetyl-alpha-D-glucosamine + H2O = a UDP-3-O-[(3R)-3-hydroxyacyl]-alpha-D-glucosamine + acetate</text>
        <dbReference type="Rhea" id="RHEA:67816"/>
        <dbReference type="ChEBI" id="CHEBI:15377"/>
        <dbReference type="ChEBI" id="CHEBI:30089"/>
        <dbReference type="ChEBI" id="CHEBI:137740"/>
        <dbReference type="ChEBI" id="CHEBI:173225"/>
        <dbReference type="EC" id="3.5.1.108"/>
    </reaction>
</comment>
<protein>
    <recommendedName>
        <fullName evidence="4 12">UDP-3-O-acyl-N-acetylglucosamine deacetylase</fullName>
        <shortName evidence="12">UDP-3-O-acyl-GlcNAc deacetylase</shortName>
        <ecNumber evidence="4 12">3.5.1.108</ecNumber>
    </recommendedName>
    <alternativeName>
        <fullName evidence="12">UDP-3-O-[R-3-hydroxymyristoyl]-N-acetylglucosamine deacetylase</fullName>
    </alternativeName>
</protein>
<feature type="binding site" evidence="12">
    <location>
        <position position="249"/>
    </location>
    <ligand>
        <name>Zn(2+)</name>
        <dbReference type="ChEBI" id="CHEBI:29105"/>
    </ligand>
</feature>
<gene>
    <name evidence="12 13" type="primary">lpxC</name>
    <name evidence="13" type="ORF">GCM10007924_12320</name>
</gene>
<dbReference type="InterPro" id="IPR004463">
    <property type="entry name" value="UDP-acyl_GlcNac_deAcase"/>
</dbReference>
<dbReference type="InterPro" id="IPR011334">
    <property type="entry name" value="UDP-acyl_GlcNac_deAcase_C"/>
</dbReference>
<dbReference type="Pfam" id="PF03331">
    <property type="entry name" value="LpxC"/>
    <property type="match status" value="1"/>
</dbReference>